<dbReference type="PANTHER" id="PTHR47959">
    <property type="entry name" value="ATP-DEPENDENT RNA HELICASE RHLE-RELATED"/>
    <property type="match status" value="1"/>
</dbReference>
<dbReference type="InterPro" id="IPR027417">
    <property type="entry name" value="P-loop_NTPase"/>
</dbReference>
<evidence type="ECO:0000259" key="6">
    <source>
        <dbReference type="PROSITE" id="PS51194"/>
    </source>
</evidence>
<dbReference type="GO" id="GO:0016787">
    <property type="term" value="F:hydrolase activity"/>
    <property type="evidence" value="ECO:0007669"/>
    <property type="project" value="UniProtKB-KW"/>
</dbReference>
<dbReference type="InterPro" id="IPR050079">
    <property type="entry name" value="DEAD_box_RNA_helicase"/>
</dbReference>
<evidence type="ECO:0000256" key="2">
    <source>
        <dbReference type="ARBA" id="ARBA00022801"/>
    </source>
</evidence>
<keyword evidence="1" id="KW-0547">Nucleotide-binding</keyword>
<evidence type="ECO:0000313" key="7">
    <source>
        <dbReference type="EMBL" id="ALM54992.1"/>
    </source>
</evidence>
<evidence type="ECO:0000259" key="5">
    <source>
        <dbReference type="PROSITE" id="PS51192"/>
    </source>
</evidence>
<dbReference type="PROSITE" id="PS51194">
    <property type="entry name" value="HELICASE_CTER"/>
    <property type="match status" value="1"/>
</dbReference>
<name>A0A0S1VVM3_9CHLO</name>
<evidence type="ECO:0000256" key="4">
    <source>
        <dbReference type="ARBA" id="ARBA00022840"/>
    </source>
</evidence>
<dbReference type="SMART" id="SM00490">
    <property type="entry name" value="HELICc"/>
    <property type="match status" value="1"/>
</dbReference>
<proteinExistence type="evidence at transcript level"/>
<dbReference type="InterPro" id="IPR011545">
    <property type="entry name" value="DEAD/DEAH_box_helicase_dom"/>
</dbReference>
<dbReference type="InterPro" id="IPR014001">
    <property type="entry name" value="Helicase_ATP-bd"/>
</dbReference>
<feature type="domain" description="Helicase C-terminal" evidence="6">
    <location>
        <begin position="372"/>
        <end position="536"/>
    </location>
</feature>
<keyword evidence="3 7" id="KW-0347">Helicase</keyword>
<dbReference type="GO" id="GO:0003724">
    <property type="term" value="F:RNA helicase activity"/>
    <property type="evidence" value="ECO:0007669"/>
    <property type="project" value="UniProtKB-EC"/>
</dbReference>
<dbReference type="GO" id="GO:0003676">
    <property type="term" value="F:nucleic acid binding"/>
    <property type="evidence" value="ECO:0007669"/>
    <property type="project" value="InterPro"/>
</dbReference>
<feature type="domain" description="Helicase ATP-binding" evidence="5">
    <location>
        <begin position="95"/>
        <end position="250"/>
    </location>
</feature>
<feature type="non-terminal residue" evidence="7">
    <location>
        <position position="561"/>
    </location>
</feature>
<reference evidence="7" key="1">
    <citation type="journal article" date="2015" name="Extremophiles">
        <title>Transcriptome-wide analysis of DEAD-box RNA helicase gene family in an Antarctic psychrophilic alga Chlamydomonas sp. ICE-L.</title>
        <authorList>
            <person name="Liu C."/>
            <person name="Huang X."/>
        </authorList>
    </citation>
    <scope>NUCLEOTIDE SEQUENCE</scope>
</reference>
<keyword evidence="4" id="KW-0067">ATP-binding</keyword>
<keyword evidence="2 7" id="KW-0378">Hydrolase</keyword>
<protein>
    <submittedName>
        <fullName evidence="7">DEAD box RNA helicase CiRH22</fullName>
        <ecNumber evidence="7">3.6.4.13</ecNumber>
    </submittedName>
</protein>
<evidence type="ECO:0000256" key="3">
    <source>
        <dbReference type="ARBA" id="ARBA00022806"/>
    </source>
</evidence>
<dbReference type="SMART" id="SM00487">
    <property type="entry name" value="DEXDc"/>
    <property type="match status" value="1"/>
</dbReference>
<dbReference type="Pfam" id="PF00270">
    <property type="entry name" value="DEAD"/>
    <property type="match status" value="1"/>
</dbReference>
<feature type="non-terminal residue" evidence="7">
    <location>
        <position position="1"/>
    </location>
</feature>
<sequence length="561" mass="61522">MLLRMMPTLPVALNSAHPSAAKLGVQCFRRLMAKKIIMNAPRMAPRAMAATNISSFYSENEDLTFSSMHGMEDSVAEALAAAGFTRPSIVQELASPVLMSGNDVVIAAETGSGKTLSYLAPIVSMLIRQKKRQAEAEKPLFFHAVVLCPNATLCHQVVAVAKSLNASSPEGSPQISAAFINSSNPPPLEAPDVVVATPAGLLNFIEGPGHSYGRLWTPDGMQARVRHVVLDEADLLMGRAYNKSVIELLSMLKSGDRRRVESKIFEELGMMDEEFKRIPRRYQVAAWRGGTQGLLDAGFKPQVKPDPEAKYGPYWKRQYVFAAATMPSITYSDAGSEINKLYPDAEWVCTDLLHQSKIKLEHTWVKVDDITWQHELFTAIQEDPDYKAGTARTLVFARDGASAEELSERLDAAKIDHGVYHKSRPLADINAALGMMRQPADGKPRVLVCTDAAARGLDLPGVTHVIQADFAPNAIDFLHRIGRTGRADSSGKVTSHYRDHNVPLVEVLQKFVEEGRPLETAFSRARSFSKKFKKSGGVFAPRGVARPAYDQAMRAPPPMDS</sequence>
<dbReference type="SUPFAM" id="SSF52540">
    <property type="entry name" value="P-loop containing nucleoside triphosphate hydrolases"/>
    <property type="match status" value="1"/>
</dbReference>
<organism evidence="7">
    <name type="scientific">Chlamydomonas sp. ICE-L</name>
    <dbReference type="NCBI Taxonomy" id="309537"/>
    <lineage>
        <taxon>Eukaryota</taxon>
        <taxon>Viridiplantae</taxon>
        <taxon>Chlorophyta</taxon>
        <taxon>core chlorophytes</taxon>
        <taxon>Chlorophyceae</taxon>
        <taxon>CS clade</taxon>
        <taxon>Chlamydomonadales</taxon>
        <taxon>Chlamydomonadaceae</taxon>
        <taxon>Chlamydomonas</taxon>
    </lineage>
</organism>
<dbReference type="EMBL" id="KP718774">
    <property type="protein sequence ID" value="ALM54992.1"/>
    <property type="molecule type" value="mRNA"/>
</dbReference>
<dbReference type="PROSITE" id="PS51192">
    <property type="entry name" value="HELICASE_ATP_BIND_1"/>
    <property type="match status" value="1"/>
</dbReference>
<dbReference type="GO" id="GO:0005524">
    <property type="term" value="F:ATP binding"/>
    <property type="evidence" value="ECO:0007669"/>
    <property type="project" value="UniProtKB-KW"/>
</dbReference>
<dbReference type="AlphaFoldDB" id="A0A0S1VVM3"/>
<dbReference type="Pfam" id="PF00271">
    <property type="entry name" value="Helicase_C"/>
    <property type="match status" value="1"/>
</dbReference>
<dbReference type="PANTHER" id="PTHR47959:SF1">
    <property type="entry name" value="ATP-DEPENDENT RNA HELICASE DBPA"/>
    <property type="match status" value="1"/>
</dbReference>
<evidence type="ECO:0000256" key="1">
    <source>
        <dbReference type="ARBA" id="ARBA00022741"/>
    </source>
</evidence>
<dbReference type="CDD" id="cd18787">
    <property type="entry name" value="SF2_C_DEAD"/>
    <property type="match status" value="1"/>
</dbReference>
<dbReference type="GO" id="GO:0005829">
    <property type="term" value="C:cytosol"/>
    <property type="evidence" value="ECO:0007669"/>
    <property type="project" value="TreeGrafter"/>
</dbReference>
<dbReference type="EC" id="3.6.4.13" evidence="7"/>
<dbReference type="InterPro" id="IPR001650">
    <property type="entry name" value="Helicase_C-like"/>
</dbReference>
<dbReference type="Gene3D" id="3.40.50.300">
    <property type="entry name" value="P-loop containing nucleotide triphosphate hydrolases"/>
    <property type="match status" value="2"/>
</dbReference>
<accession>A0A0S1VVM3</accession>